<dbReference type="PROSITE" id="PS50294">
    <property type="entry name" value="WD_REPEATS_REGION"/>
    <property type="match status" value="1"/>
</dbReference>
<reference evidence="3" key="1">
    <citation type="submission" date="2021-02" db="EMBL/GenBank/DDBJ databases">
        <authorList>
            <person name="Nowell W R."/>
        </authorList>
    </citation>
    <scope>NUCLEOTIDE SEQUENCE</scope>
</reference>
<feature type="repeat" description="WD" evidence="1">
    <location>
        <begin position="19"/>
        <end position="59"/>
    </location>
</feature>
<dbReference type="SMART" id="SM00320">
    <property type="entry name" value="WD40"/>
    <property type="match status" value="1"/>
</dbReference>
<dbReference type="AlphaFoldDB" id="A0A815ZE35"/>
<accession>A0A815ZE35</accession>
<comment type="similarity">
    <text evidence="2">Belongs to the WD repeat coronin family.</text>
</comment>
<organism evidence="3 4">
    <name type="scientific">Rotaria sordida</name>
    <dbReference type="NCBI Taxonomy" id="392033"/>
    <lineage>
        <taxon>Eukaryota</taxon>
        <taxon>Metazoa</taxon>
        <taxon>Spiralia</taxon>
        <taxon>Gnathifera</taxon>
        <taxon>Rotifera</taxon>
        <taxon>Eurotatoria</taxon>
        <taxon>Bdelloidea</taxon>
        <taxon>Philodinida</taxon>
        <taxon>Philodinidae</taxon>
        <taxon>Rotaria</taxon>
    </lineage>
</organism>
<protein>
    <recommendedName>
        <fullName evidence="2">Coronin</fullName>
    </recommendedName>
</protein>
<evidence type="ECO:0000256" key="2">
    <source>
        <dbReference type="RuleBase" id="RU280818"/>
    </source>
</evidence>
<comment type="caution">
    <text evidence="3">The sequence shown here is derived from an EMBL/GenBank/DDBJ whole genome shotgun (WGS) entry which is preliminary data.</text>
</comment>
<dbReference type="GO" id="GO:0051015">
    <property type="term" value="F:actin filament binding"/>
    <property type="evidence" value="ECO:0007669"/>
    <property type="project" value="TreeGrafter"/>
</dbReference>
<keyword evidence="1 2" id="KW-0853">WD repeat</keyword>
<evidence type="ECO:0000313" key="4">
    <source>
        <dbReference type="Proteomes" id="UP000663889"/>
    </source>
</evidence>
<keyword evidence="2" id="KW-0677">Repeat</keyword>
<proteinExistence type="inferred from homology"/>
<name>A0A815ZE35_9BILA</name>
<dbReference type="InterPro" id="IPR036322">
    <property type="entry name" value="WD40_repeat_dom_sf"/>
</dbReference>
<dbReference type="Gene3D" id="2.130.10.10">
    <property type="entry name" value="YVTN repeat-like/Quinoprotein amine dehydrogenase"/>
    <property type="match status" value="1"/>
</dbReference>
<dbReference type="InterPro" id="IPR015943">
    <property type="entry name" value="WD40/YVTN_repeat-like_dom_sf"/>
</dbReference>
<dbReference type="InterPro" id="IPR015505">
    <property type="entry name" value="Coronin"/>
</dbReference>
<dbReference type="Proteomes" id="UP000663889">
    <property type="component" value="Unassembled WGS sequence"/>
</dbReference>
<dbReference type="SUPFAM" id="SSF50978">
    <property type="entry name" value="WD40 repeat-like"/>
    <property type="match status" value="1"/>
</dbReference>
<feature type="non-terminal residue" evidence="3">
    <location>
        <position position="59"/>
    </location>
</feature>
<feature type="non-terminal residue" evidence="3">
    <location>
        <position position="1"/>
    </location>
</feature>
<sequence length="59" mass="6733">SDMKIFIWNVSKSAILSTVDCHTEDILSVAWNYNGSRIVTSCKDKMFRVINPRTGEIIQ</sequence>
<dbReference type="PROSITE" id="PS50082">
    <property type="entry name" value="WD_REPEATS_2"/>
    <property type="match status" value="1"/>
</dbReference>
<evidence type="ECO:0000256" key="1">
    <source>
        <dbReference type="PROSITE-ProRule" id="PRU00221"/>
    </source>
</evidence>
<evidence type="ECO:0000313" key="3">
    <source>
        <dbReference type="EMBL" id="CAF1582078.1"/>
    </source>
</evidence>
<dbReference type="PANTHER" id="PTHR10856:SF0">
    <property type="entry name" value="CORONIN"/>
    <property type="match status" value="1"/>
</dbReference>
<dbReference type="EMBL" id="CAJNOU010019229">
    <property type="protein sequence ID" value="CAF1582078.1"/>
    <property type="molecule type" value="Genomic_DNA"/>
</dbReference>
<gene>
    <name evidence="3" type="ORF">SEV965_LOCUS39912</name>
</gene>
<dbReference type="InterPro" id="IPR001680">
    <property type="entry name" value="WD40_rpt"/>
</dbReference>
<dbReference type="Pfam" id="PF00400">
    <property type="entry name" value="WD40"/>
    <property type="match status" value="1"/>
</dbReference>
<dbReference type="GO" id="GO:0007015">
    <property type="term" value="P:actin filament organization"/>
    <property type="evidence" value="ECO:0007669"/>
    <property type="project" value="TreeGrafter"/>
</dbReference>
<dbReference type="PANTHER" id="PTHR10856">
    <property type="entry name" value="CORONIN"/>
    <property type="match status" value="1"/>
</dbReference>